<dbReference type="Pfam" id="PF00440">
    <property type="entry name" value="TetR_N"/>
    <property type="match status" value="1"/>
</dbReference>
<protein>
    <submittedName>
        <fullName evidence="6">TetR/AcrR family transcriptional regulator</fullName>
    </submittedName>
</protein>
<evidence type="ECO:0000256" key="2">
    <source>
        <dbReference type="ARBA" id="ARBA00023125"/>
    </source>
</evidence>
<proteinExistence type="predicted"/>
<evidence type="ECO:0000313" key="6">
    <source>
        <dbReference type="EMBL" id="GAA1981023.1"/>
    </source>
</evidence>
<comment type="caution">
    <text evidence="6">The sequence shown here is derived from an EMBL/GenBank/DDBJ whole genome shotgun (WGS) entry which is preliminary data.</text>
</comment>
<keyword evidence="3" id="KW-0804">Transcription</keyword>
<evidence type="ECO:0000256" key="4">
    <source>
        <dbReference type="PROSITE-ProRule" id="PRU00335"/>
    </source>
</evidence>
<dbReference type="InterPro" id="IPR011075">
    <property type="entry name" value="TetR_C"/>
</dbReference>
<organism evidence="6 7">
    <name type="scientific">Microbacterium pumilum</name>
    <dbReference type="NCBI Taxonomy" id="344165"/>
    <lineage>
        <taxon>Bacteria</taxon>
        <taxon>Bacillati</taxon>
        <taxon>Actinomycetota</taxon>
        <taxon>Actinomycetes</taxon>
        <taxon>Micrococcales</taxon>
        <taxon>Microbacteriaceae</taxon>
        <taxon>Microbacterium</taxon>
    </lineage>
</organism>
<accession>A0ABP5DIU8</accession>
<evidence type="ECO:0000256" key="3">
    <source>
        <dbReference type="ARBA" id="ARBA00023163"/>
    </source>
</evidence>
<dbReference type="PROSITE" id="PS50977">
    <property type="entry name" value="HTH_TETR_2"/>
    <property type="match status" value="1"/>
</dbReference>
<sequence length="201" mass="21486">MVTTATPDTATPDTATRILDVAEELVQTRGLNAMSYADVSARVGITNASLHYHFPAKADLAVGLVDRYSGRFFAALDEIERTRPDVADRLRAYVDIYGAVLARGRMCLCGMLASDFETLPAAVQKRVSEFFERSYTWLEHVIDRGVAEGRLPAPASSRATAEALVAGLEGAMLVSRPAAGTERFAAIADALLAAVGVPARV</sequence>
<dbReference type="PANTHER" id="PTHR47506:SF6">
    <property type="entry name" value="HTH-TYPE TRANSCRIPTIONAL REPRESSOR NEMR"/>
    <property type="match status" value="1"/>
</dbReference>
<evidence type="ECO:0000256" key="1">
    <source>
        <dbReference type="ARBA" id="ARBA00023015"/>
    </source>
</evidence>
<dbReference type="PRINTS" id="PR00455">
    <property type="entry name" value="HTHTETR"/>
</dbReference>
<reference evidence="7" key="1">
    <citation type="journal article" date="2019" name="Int. J. Syst. Evol. Microbiol.">
        <title>The Global Catalogue of Microorganisms (GCM) 10K type strain sequencing project: providing services to taxonomists for standard genome sequencing and annotation.</title>
        <authorList>
            <consortium name="The Broad Institute Genomics Platform"/>
            <consortium name="The Broad Institute Genome Sequencing Center for Infectious Disease"/>
            <person name="Wu L."/>
            <person name="Ma J."/>
        </authorList>
    </citation>
    <scope>NUCLEOTIDE SEQUENCE [LARGE SCALE GENOMIC DNA]</scope>
    <source>
        <strain evidence="7">JCM 14902</strain>
    </source>
</reference>
<gene>
    <name evidence="6" type="ORF">GCM10009777_13190</name>
</gene>
<dbReference type="SUPFAM" id="SSF48498">
    <property type="entry name" value="Tetracyclin repressor-like, C-terminal domain"/>
    <property type="match status" value="1"/>
</dbReference>
<feature type="DNA-binding region" description="H-T-H motif" evidence="4">
    <location>
        <begin position="35"/>
        <end position="54"/>
    </location>
</feature>
<keyword evidence="7" id="KW-1185">Reference proteome</keyword>
<dbReference type="InterPro" id="IPR001647">
    <property type="entry name" value="HTH_TetR"/>
</dbReference>
<evidence type="ECO:0000313" key="7">
    <source>
        <dbReference type="Proteomes" id="UP001500326"/>
    </source>
</evidence>
<evidence type="ECO:0000259" key="5">
    <source>
        <dbReference type="PROSITE" id="PS50977"/>
    </source>
</evidence>
<dbReference type="Proteomes" id="UP001500326">
    <property type="component" value="Unassembled WGS sequence"/>
</dbReference>
<dbReference type="SUPFAM" id="SSF46689">
    <property type="entry name" value="Homeodomain-like"/>
    <property type="match status" value="1"/>
</dbReference>
<name>A0ABP5DIU8_9MICO</name>
<dbReference type="EMBL" id="BAAAOH010000001">
    <property type="protein sequence ID" value="GAA1981023.1"/>
    <property type="molecule type" value="Genomic_DNA"/>
</dbReference>
<dbReference type="InterPro" id="IPR009057">
    <property type="entry name" value="Homeodomain-like_sf"/>
</dbReference>
<keyword evidence="2 4" id="KW-0238">DNA-binding</keyword>
<dbReference type="Pfam" id="PF16925">
    <property type="entry name" value="TetR_C_13"/>
    <property type="match status" value="1"/>
</dbReference>
<dbReference type="InterPro" id="IPR036271">
    <property type="entry name" value="Tet_transcr_reg_TetR-rel_C_sf"/>
</dbReference>
<dbReference type="Gene3D" id="1.10.357.10">
    <property type="entry name" value="Tetracycline Repressor, domain 2"/>
    <property type="match status" value="1"/>
</dbReference>
<keyword evidence="1" id="KW-0805">Transcription regulation</keyword>
<dbReference type="RefSeq" id="WP_344059704.1">
    <property type="nucleotide sequence ID" value="NZ_BAAAOH010000001.1"/>
</dbReference>
<feature type="domain" description="HTH tetR-type" evidence="5">
    <location>
        <begin position="12"/>
        <end position="72"/>
    </location>
</feature>
<dbReference type="PANTHER" id="PTHR47506">
    <property type="entry name" value="TRANSCRIPTIONAL REGULATORY PROTEIN"/>
    <property type="match status" value="1"/>
</dbReference>